<dbReference type="HAMAP" id="MF_01940">
    <property type="entry name" value="RNA_CPDase"/>
    <property type="match status" value="1"/>
</dbReference>
<dbReference type="PANTHER" id="PTHR35561:SF1">
    <property type="entry name" value="RNA 2',3'-CYCLIC PHOSPHODIESTERASE"/>
    <property type="match status" value="1"/>
</dbReference>
<sequence length="185" mass="19581">MNDTVSMLLFSALFPPAAIVESLRAELSGVSGPGSPDGVRWADPATWHVTLGFYAGDDDPSTRAKWLRDQLAGRPAPTLRLEGAGSFAHVLYLGVYGEGLTELAMAAGAGADRPYLPHLTVARTRNEVPPELPRRLSGYASDSWTAEEVVLVRSDRTAGEDSGPSKYSVVERFALPSGRGGPGGD</sequence>
<name>A0ABW5G7H5_9PSEU</name>
<dbReference type="Proteomes" id="UP001597417">
    <property type="component" value="Unassembled WGS sequence"/>
</dbReference>
<feature type="region of interest" description="Disordered" evidence="3">
    <location>
        <begin position="154"/>
        <end position="185"/>
    </location>
</feature>
<accession>A0ABW5G7H5</accession>
<protein>
    <recommendedName>
        <fullName evidence="2">RNA 2',3'-cyclic phosphodiesterase</fullName>
        <shortName evidence="2">RNA 2',3'-CPDase</shortName>
        <ecNumber evidence="2">3.1.4.58</ecNumber>
    </recommendedName>
</protein>
<comment type="similarity">
    <text evidence="2">Belongs to the 2H phosphoesterase superfamily. ThpR family.</text>
</comment>
<keyword evidence="1 2" id="KW-0378">Hydrolase</keyword>
<feature type="short sequence motif" description="HXTX 2" evidence="2">
    <location>
        <begin position="118"/>
        <end position="121"/>
    </location>
</feature>
<evidence type="ECO:0000313" key="4">
    <source>
        <dbReference type="EMBL" id="MFD2422605.1"/>
    </source>
</evidence>
<comment type="caution">
    <text evidence="4">The sequence shown here is derived from an EMBL/GenBank/DDBJ whole genome shotgun (WGS) entry which is preliminary data.</text>
</comment>
<comment type="function">
    <text evidence="2">Hydrolyzes RNA 2',3'-cyclic phosphodiester to an RNA 2'-phosphomonoester.</text>
</comment>
<dbReference type="EMBL" id="JBHUKR010000029">
    <property type="protein sequence ID" value="MFD2422605.1"/>
    <property type="molecule type" value="Genomic_DNA"/>
</dbReference>
<reference evidence="5" key="1">
    <citation type="journal article" date="2019" name="Int. J. Syst. Evol. Microbiol.">
        <title>The Global Catalogue of Microorganisms (GCM) 10K type strain sequencing project: providing services to taxonomists for standard genome sequencing and annotation.</title>
        <authorList>
            <consortium name="The Broad Institute Genomics Platform"/>
            <consortium name="The Broad Institute Genome Sequencing Center for Infectious Disease"/>
            <person name="Wu L."/>
            <person name="Ma J."/>
        </authorList>
    </citation>
    <scope>NUCLEOTIDE SEQUENCE [LARGE SCALE GENOMIC DNA]</scope>
    <source>
        <strain evidence="5">CGMCC 4.7645</strain>
    </source>
</reference>
<dbReference type="Pfam" id="PF13563">
    <property type="entry name" value="2_5_RNA_ligase2"/>
    <property type="match status" value="1"/>
</dbReference>
<evidence type="ECO:0000256" key="2">
    <source>
        <dbReference type="HAMAP-Rule" id="MF_01940"/>
    </source>
</evidence>
<dbReference type="RefSeq" id="WP_378271766.1">
    <property type="nucleotide sequence ID" value="NZ_JBHUKR010000029.1"/>
</dbReference>
<comment type="catalytic activity">
    <reaction evidence="2">
        <text>a 3'-end 2',3'-cyclophospho-ribonucleotide-RNA + H2O = a 3'-end 2'-phospho-ribonucleotide-RNA + H(+)</text>
        <dbReference type="Rhea" id="RHEA:11828"/>
        <dbReference type="Rhea" id="RHEA-COMP:10464"/>
        <dbReference type="Rhea" id="RHEA-COMP:17353"/>
        <dbReference type="ChEBI" id="CHEBI:15377"/>
        <dbReference type="ChEBI" id="CHEBI:15378"/>
        <dbReference type="ChEBI" id="CHEBI:83064"/>
        <dbReference type="ChEBI" id="CHEBI:173113"/>
        <dbReference type="EC" id="3.1.4.58"/>
    </reaction>
</comment>
<evidence type="ECO:0000313" key="5">
    <source>
        <dbReference type="Proteomes" id="UP001597417"/>
    </source>
</evidence>
<keyword evidence="5" id="KW-1185">Reference proteome</keyword>
<organism evidence="4 5">
    <name type="scientific">Amycolatopsis pigmentata</name>
    <dbReference type="NCBI Taxonomy" id="450801"/>
    <lineage>
        <taxon>Bacteria</taxon>
        <taxon>Bacillati</taxon>
        <taxon>Actinomycetota</taxon>
        <taxon>Actinomycetes</taxon>
        <taxon>Pseudonocardiales</taxon>
        <taxon>Pseudonocardiaceae</taxon>
        <taxon>Amycolatopsis</taxon>
    </lineage>
</organism>
<feature type="active site" description="Proton acceptor" evidence="2">
    <location>
        <position position="118"/>
    </location>
</feature>
<dbReference type="PANTHER" id="PTHR35561">
    <property type="entry name" value="RNA 2',3'-CYCLIC PHOSPHODIESTERASE"/>
    <property type="match status" value="1"/>
</dbReference>
<feature type="short sequence motif" description="HXTX 1" evidence="2">
    <location>
        <begin position="48"/>
        <end position="51"/>
    </location>
</feature>
<feature type="active site" description="Proton donor" evidence="2">
    <location>
        <position position="48"/>
    </location>
</feature>
<dbReference type="SUPFAM" id="SSF55144">
    <property type="entry name" value="LigT-like"/>
    <property type="match status" value="1"/>
</dbReference>
<dbReference type="InterPro" id="IPR009097">
    <property type="entry name" value="Cyclic_Pdiesterase"/>
</dbReference>
<dbReference type="EC" id="3.1.4.58" evidence="2"/>
<dbReference type="GO" id="GO:0016874">
    <property type="term" value="F:ligase activity"/>
    <property type="evidence" value="ECO:0007669"/>
    <property type="project" value="UniProtKB-KW"/>
</dbReference>
<evidence type="ECO:0000256" key="1">
    <source>
        <dbReference type="ARBA" id="ARBA00022801"/>
    </source>
</evidence>
<keyword evidence="4" id="KW-0436">Ligase</keyword>
<dbReference type="Gene3D" id="3.90.1140.10">
    <property type="entry name" value="Cyclic phosphodiesterase"/>
    <property type="match status" value="1"/>
</dbReference>
<evidence type="ECO:0000256" key="3">
    <source>
        <dbReference type="SAM" id="MobiDB-lite"/>
    </source>
</evidence>
<proteinExistence type="inferred from homology"/>
<dbReference type="InterPro" id="IPR004175">
    <property type="entry name" value="RNA_CPDase"/>
</dbReference>
<gene>
    <name evidence="4" type="ORF">ACFSXZ_40405</name>
</gene>